<dbReference type="PRINTS" id="PR00111">
    <property type="entry name" value="ABHYDROLASE"/>
</dbReference>
<comment type="caution">
    <text evidence="3">The sequence shown here is derived from an EMBL/GenBank/DDBJ whole genome shotgun (WGS) entry which is preliminary data.</text>
</comment>
<proteinExistence type="inferred from homology"/>
<evidence type="ECO:0000256" key="1">
    <source>
        <dbReference type="ARBA" id="ARBA00008645"/>
    </source>
</evidence>
<dbReference type="InterPro" id="IPR000073">
    <property type="entry name" value="AB_hydrolase_1"/>
</dbReference>
<dbReference type="RefSeq" id="WP_106533727.1">
    <property type="nucleotide sequence ID" value="NZ_PYAT01000007.1"/>
</dbReference>
<keyword evidence="4" id="KW-1185">Reference proteome</keyword>
<organism evidence="3 4">
    <name type="scientific">Planomicrobium soli</name>
    <dbReference type="NCBI Taxonomy" id="1176648"/>
    <lineage>
        <taxon>Bacteria</taxon>
        <taxon>Bacillati</taxon>
        <taxon>Bacillota</taxon>
        <taxon>Bacilli</taxon>
        <taxon>Bacillales</taxon>
        <taxon>Caryophanaceae</taxon>
        <taxon>Planomicrobium</taxon>
    </lineage>
</organism>
<dbReference type="AlphaFoldDB" id="A0A2P8GR00"/>
<dbReference type="PANTHER" id="PTHR43039">
    <property type="entry name" value="ESTERASE-RELATED"/>
    <property type="match status" value="1"/>
</dbReference>
<dbReference type="EMBL" id="PYAT01000007">
    <property type="protein sequence ID" value="PSL36374.1"/>
    <property type="molecule type" value="Genomic_DNA"/>
</dbReference>
<dbReference type="SUPFAM" id="SSF53474">
    <property type="entry name" value="alpha/beta-Hydrolases"/>
    <property type="match status" value="1"/>
</dbReference>
<evidence type="ECO:0000313" key="4">
    <source>
        <dbReference type="Proteomes" id="UP000242682"/>
    </source>
</evidence>
<gene>
    <name evidence="3" type="ORF">B0H99_107195</name>
</gene>
<evidence type="ECO:0000259" key="2">
    <source>
        <dbReference type="Pfam" id="PF00561"/>
    </source>
</evidence>
<accession>A0A2P8GR00</accession>
<dbReference type="InterPro" id="IPR029058">
    <property type="entry name" value="AB_hydrolase_fold"/>
</dbReference>
<name>A0A2P8GR00_9BACL</name>
<reference evidence="3 4" key="1">
    <citation type="submission" date="2018-03" db="EMBL/GenBank/DDBJ databases">
        <title>Genomic Encyclopedia of Type Strains, Phase III (KMG-III): the genomes of soil and plant-associated and newly described type strains.</title>
        <authorList>
            <person name="Whitman W."/>
        </authorList>
    </citation>
    <scope>NUCLEOTIDE SEQUENCE [LARGE SCALE GENOMIC DNA]</scope>
    <source>
        <strain evidence="3 4">CGMCC 1.12259</strain>
    </source>
</reference>
<dbReference type="OrthoDB" id="9780932at2"/>
<comment type="similarity">
    <text evidence="1">Belongs to the AB hydrolase superfamily.</text>
</comment>
<feature type="domain" description="AB hydrolase-1" evidence="2">
    <location>
        <begin position="20"/>
        <end position="252"/>
    </location>
</feature>
<evidence type="ECO:0000313" key="3">
    <source>
        <dbReference type="EMBL" id="PSL36374.1"/>
    </source>
</evidence>
<dbReference type="Proteomes" id="UP000242682">
    <property type="component" value="Unassembled WGS sequence"/>
</dbReference>
<protein>
    <submittedName>
        <fullName evidence="3">Sigma-B regulation protein RsbQ</fullName>
    </submittedName>
</protein>
<sequence length="266" mass="30225">MNAEILKRNNVHVKGQGDQTMVFAHGFGCDQLVWREVSAAFEDKYRVVLFDYVGSGKSDKSQYSTERYNSLHGYKQDLLEVCEALDLEKIILVGHSVSSMIGALASIEKPELMDKLIMVGPSPRYLNEPDYRGGFDKEDIEDLLEMMEVNYKEWAKYLAPVSMQNPERPHLAEDLEKLFISNDPVIARQFAEVTFSSDVRKDLEKVTVPTLILQPKYDAIASPEVGEYVHRKISGSKFVIMDAMGHNPHISDAEETICRIKEYLAE</sequence>
<dbReference type="Pfam" id="PF00561">
    <property type="entry name" value="Abhydrolase_1"/>
    <property type="match status" value="1"/>
</dbReference>
<dbReference type="Gene3D" id="3.40.50.1820">
    <property type="entry name" value="alpha/beta hydrolase"/>
    <property type="match status" value="1"/>
</dbReference>